<dbReference type="EMBL" id="FUWP01000003">
    <property type="protein sequence ID" value="SKA05719.1"/>
    <property type="molecule type" value="Genomic_DNA"/>
</dbReference>
<dbReference type="Proteomes" id="UP000191116">
    <property type="component" value="Unassembled WGS sequence"/>
</dbReference>
<proteinExistence type="predicted"/>
<dbReference type="Proteomes" id="UP001306119">
    <property type="component" value="Unassembled WGS sequence"/>
</dbReference>
<name>A0A1T4QPN9_9GAMM</name>
<dbReference type="OrthoDB" id="5820257at2"/>
<evidence type="ECO:0000313" key="2">
    <source>
        <dbReference type="EMBL" id="SKA05719.1"/>
    </source>
</evidence>
<dbReference type="RefSeq" id="WP_080173962.1">
    <property type="nucleotide sequence ID" value="NZ_AP024855.1"/>
</dbReference>
<reference evidence="1 4" key="2">
    <citation type="submission" date="2024-01" db="EMBL/GenBank/DDBJ databases">
        <title>Active colonisers of the gastrointestinal tract of Atlantic salmon farmed in a warm water region.</title>
        <authorList>
            <person name="Bowman J.P."/>
        </authorList>
    </citation>
    <scope>NUCLEOTIDE SEQUENCE [LARGE SCALE GENOMIC DNA]</scope>
    <source>
        <strain evidence="1 4">S3MW1</strain>
    </source>
</reference>
<reference evidence="2 3" key="1">
    <citation type="submission" date="2017-02" db="EMBL/GenBank/DDBJ databases">
        <authorList>
            <person name="Peterson S.W."/>
        </authorList>
    </citation>
    <scope>NUCLEOTIDE SEQUENCE [LARGE SCALE GENOMIC DNA]</scope>
    <source>
        <strain evidence="2 3">CECT 9189</strain>
    </source>
</reference>
<keyword evidence="4" id="KW-1185">Reference proteome</keyword>
<evidence type="ECO:0000313" key="3">
    <source>
        <dbReference type="Proteomes" id="UP000191116"/>
    </source>
</evidence>
<dbReference type="EMBL" id="JAYXUG010000002">
    <property type="protein sequence ID" value="MEC6830855.1"/>
    <property type="molecule type" value="Genomic_DNA"/>
</dbReference>
<evidence type="ECO:0000313" key="1">
    <source>
        <dbReference type="EMBL" id="MEC6830855.1"/>
    </source>
</evidence>
<organism evidence="2 3">
    <name type="scientific">Photobacterium toruni</name>
    <dbReference type="NCBI Taxonomy" id="1935446"/>
    <lineage>
        <taxon>Bacteria</taxon>
        <taxon>Pseudomonadati</taxon>
        <taxon>Pseudomonadota</taxon>
        <taxon>Gammaproteobacteria</taxon>
        <taxon>Vibrionales</taxon>
        <taxon>Vibrionaceae</taxon>
        <taxon>Photobacterium</taxon>
    </lineage>
</organism>
<dbReference type="AlphaFoldDB" id="A0A1T4QPN9"/>
<sequence>MFKRRKKKNQFPVDFYGEEGSWRFVIRAMRQDEIIDAMYWCAHISCHRKDFDLLHIASDKFDCRYNYSTADLSDLQFGFSGTPLKVTMMGPIVLMSTINEHFVNTETEQQLEQSVTDKLVHVMA</sequence>
<protein>
    <submittedName>
        <fullName evidence="2">Uncharacterized protein</fullName>
    </submittedName>
</protein>
<evidence type="ECO:0000313" key="4">
    <source>
        <dbReference type="Proteomes" id="UP001306119"/>
    </source>
</evidence>
<accession>A0A1T4QPN9</accession>
<gene>
    <name evidence="2" type="ORF">CZ814_01076</name>
    <name evidence="1" type="ORF">VXS06_03670</name>
</gene>